<evidence type="ECO:0000313" key="3">
    <source>
        <dbReference type="EMBL" id="ORJ58613.1"/>
    </source>
</evidence>
<feature type="transmembrane region" description="Helical" evidence="1">
    <location>
        <begin position="6"/>
        <end position="28"/>
    </location>
</feature>
<name>A0A1X0Y0D3_9BACT</name>
<dbReference type="STRING" id="1969733.B5V00_12250"/>
<dbReference type="Gene3D" id="1.10.10.10">
    <property type="entry name" value="Winged helix-like DNA-binding domain superfamily/Winged helix DNA-binding domain"/>
    <property type="match status" value="1"/>
</dbReference>
<reference evidence="3 4" key="1">
    <citation type="submission" date="2017-03" db="EMBL/GenBank/DDBJ databases">
        <title>Genome sequence of Geothermobacter sp. EPR-M, Deep-Sea Iron Reducer.</title>
        <authorList>
            <person name="Tully B."/>
            <person name="Savalia P."/>
            <person name="Abuyen K."/>
            <person name="Baughan C."/>
            <person name="Romero E."/>
            <person name="Ronkowski C."/>
            <person name="Torres B."/>
            <person name="Tremblay J."/>
            <person name="Trujillo A."/>
            <person name="Tyler M."/>
            <person name="Perez-Rodriguez I."/>
            <person name="Amend J."/>
        </authorList>
    </citation>
    <scope>NUCLEOTIDE SEQUENCE [LARGE SCALE GENOMIC DNA]</scope>
    <source>
        <strain evidence="3 4">EPR-M</strain>
    </source>
</reference>
<comment type="caution">
    <text evidence="3">The sequence shown here is derived from an EMBL/GenBank/DDBJ whole genome shotgun (WGS) entry which is preliminary data.</text>
</comment>
<keyword evidence="4" id="KW-1185">Reference proteome</keyword>
<organism evidence="3 4">
    <name type="scientific">Geothermobacter hydrogeniphilus</name>
    <dbReference type="NCBI Taxonomy" id="1969733"/>
    <lineage>
        <taxon>Bacteria</taxon>
        <taxon>Pseudomonadati</taxon>
        <taxon>Thermodesulfobacteriota</taxon>
        <taxon>Desulfuromonadia</taxon>
        <taxon>Desulfuromonadales</taxon>
        <taxon>Geothermobacteraceae</taxon>
        <taxon>Geothermobacter</taxon>
    </lineage>
</organism>
<evidence type="ECO:0000256" key="1">
    <source>
        <dbReference type="SAM" id="Phobius"/>
    </source>
</evidence>
<keyword evidence="1" id="KW-0472">Membrane</keyword>
<evidence type="ECO:0000313" key="4">
    <source>
        <dbReference type="Proteomes" id="UP000193136"/>
    </source>
</evidence>
<protein>
    <recommendedName>
        <fullName evidence="2">YEATS-Like-Associating Three TM domain-containing protein</fullName>
    </recommendedName>
</protein>
<keyword evidence="1" id="KW-0812">Transmembrane</keyword>
<gene>
    <name evidence="3" type="ORF">B5V00_12250</name>
</gene>
<evidence type="ECO:0000259" key="2">
    <source>
        <dbReference type="Pfam" id="PF20303"/>
    </source>
</evidence>
<dbReference type="AlphaFoldDB" id="A0A1X0Y0D3"/>
<dbReference type="Pfam" id="PF20303">
    <property type="entry name" value="YLATT"/>
    <property type="match status" value="1"/>
</dbReference>
<dbReference type="RefSeq" id="WP_085011094.1">
    <property type="nucleotide sequence ID" value="NZ_NAAD01000015.1"/>
</dbReference>
<dbReference type="InterPro" id="IPR036388">
    <property type="entry name" value="WH-like_DNA-bd_sf"/>
</dbReference>
<proteinExistence type="predicted"/>
<accession>A0A1X0Y0D3</accession>
<feature type="transmembrane region" description="Helical" evidence="1">
    <location>
        <begin position="35"/>
        <end position="56"/>
    </location>
</feature>
<dbReference type="EMBL" id="NAAD01000015">
    <property type="protein sequence ID" value="ORJ58613.1"/>
    <property type="molecule type" value="Genomic_DNA"/>
</dbReference>
<sequence>MAEVDIPIIKIVAILFSGGLYGGFIRYFRNDRNKLLESIVYGLGSALMLPVFLSILSSDLMKTAKSNYEDMFVLLGLATLVSTFSDKFIDSMFKKINEMIRTTNERVDVAEQVAIDTKNKIDPIIIKSSETQKNEINEKVREDLDLSDDRVSLLKKIKNSKYTYRSVSGLSSELGLSEEETSVLLEELLSKGFVGKTGGNKWFLTSQGAFVAELEGEGGR</sequence>
<dbReference type="InterPro" id="IPR046890">
    <property type="entry name" value="YLATT"/>
</dbReference>
<keyword evidence="1" id="KW-1133">Transmembrane helix</keyword>
<feature type="transmembrane region" description="Helical" evidence="1">
    <location>
        <begin position="71"/>
        <end position="89"/>
    </location>
</feature>
<feature type="domain" description="YEATS-Like-Associating Three TM" evidence="2">
    <location>
        <begin position="8"/>
        <end position="108"/>
    </location>
</feature>
<dbReference type="Proteomes" id="UP000193136">
    <property type="component" value="Unassembled WGS sequence"/>
</dbReference>